<dbReference type="InterPro" id="IPR036812">
    <property type="entry name" value="NAD(P)_OxRdtase_dom_sf"/>
</dbReference>
<evidence type="ECO:0000256" key="6">
    <source>
        <dbReference type="PIRSR" id="PIRSR000097-3"/>
    </source>
</evidence>
<dbReference type="EMBL" id="CP031165">
    <property type="protein sequence ID" value="AXV05916.1"/>
    <property type="molecule type" value="Genomic_DNA"/>
</dbReference>
<evidence type="ECO:0000313" key="9">
    <source>
        <dbReference type="EMBL" id="AXV05916.1"/>
    </source>
</evidence>
<dbReference type="PIRSF" id="PIRSF000097">
    <property type="entry name" value="AKR"/>
    <property type="match status" value="1"/>
</dbReference>
<evidence type="ECO:0000256" key="2">
    <source>
        <dbReference type="ARBA" id="ARBA00022857"/>
    </source>
</evidence>
<evidence type="ECO:0000256" key="5">
    <source>
        <dbReference type="PIRSR" id="PIRSR000097-2"/>
    </source>
</evidence>
<sequence>MNPTTMPPLGLGTWELTGSTCVDAVAAGIEMGYRHIDTAQMYGNEADVGEGIARTDIDRDQLWVTTKLDNHNHAPDKVIASTEDSLRRLGLDRVDLLLIHWPVELDELEETLEAMQELVDRDLVSNLGVSNFTSDQLRRAAEAARVVVDQVEYHALLDQSTLLETTREMGITLTAYSPLARGKLLKDPVVTNVAGARSAHPAQIALRWLLDQDGVAVIPKASSKDHLRSNLDVLDMQPLSTNDRAALDDLPKDQRVIDPPFGPDWD</sequence>
<dbReference type="PRINTS" id="PR00069">
    <property type="entry name" value="ALDKETRDTASE"/>
</dbReference>
<dbReference type="InterPro" id="IPR023210">
    <property type="entry name" value="NADP_OxRdtase_dom"/>
</dbReference>
<dbReference type="InterPro" id="IPR020471">
    <property type="entry name" value="AKR"/>
</dbReference>
<feature type="binding site" evidence="5">
    <location>
        <position position="100"/>
    </location>
    <ligand>
        <name>substrate</name>
    </ligand>
</feature>
<feature type="compositionally biased region" description="Basic and acidic residues" evidence="7">
    <location>
        <begin position="245"/>
        <end position="256"/>
    </location>
</feature>
<keyword evidence="10" id="KW-1185">Reference proteome</keyword>
<dbReference type="RefSeq" id="WP_216826426.1">
    <property type="nucleotide sequence ID" value="NZ_CP031165.1"/>
</dbReference>
<evidence type="ECO:0000256" key="4">
    <source>
        <dbReference type="PIRSR" id="PIRSR000097-1"/>
    </source>
</evidence>
<dbReference type="InterPro" id="IPR018170">
    <property type="entry name" value="Aldo/ket_reductase_CS"/>
</dbReference>
<gene>
    <name evidence="9" type="ORF">DVS28_a1216</name>
</gene>
<dbReference type="AlphaFoldDB" id="A0A346XUL9"/>
<evidence type="ECO:0000256" key="1">
    <source>
        <dbReference type="ARBA" id="ARBA00007905"/>
    </source>
</evidence>
<dbReference type="SUPFAM" id="SSF51430">
    <property type="entry name" value="NAD(P)-linked oxidoreductase"/>
    <property type="match status" value="1"/>
</dbReference>
<dbReference type="Proteomes" id="UP000264006">
    <property type="component" value="Chromosome"/>
</dbReference>
<evidence type="ECO:0000313" key="10">
    <source>
        <dbReference type="Proteomes" id="UP000264006"/>
    </source>
</evidence>
<evidence type="ECO:0000256" key="7">
    <source>
        <dbReference type="SAM" id="MobiDB-lite"/>
    </source>
</evidence>
<keyword evidence="3" id="KW-0560">Oxidoreductase</keyword>
<proteinExistence type="inferred from homology"/>
<dbReference type="Pfam" id="PF00248">
    <property type="entry name" value="Aldo_ket_red"/>
    <property type="match status" value="1"/>
</dbReference>
<dbReference type="Gene3D" id="3.20.20.100">
    <property type="entry name" value="NADP-dependent oxidoreductase domain"/>
    <property type="match status" value="1"/>
</dbReference>
<comment type="similarity">
    <text evidence="1">Belongs to the aldo/keto reductase family.</text>
</comment>
<dbReference type="KEGG" id="euz:DVS28_a1216"/>
<evidence type="ECO:0000259" key="8">
    <source>
        <dbReference type="Pfam" id="PF00248"/>
    </source>
</evidence>
<evidence type="ECO:0000256" key="3">
    <source>
        <dbReference type="ARBA" id="ARBA00023002"/>
    </source>
</evidence>
<dbReference type="PANTHER" id="PTHR43827">
    <property type="entry name" value="2,5-DIKETO-D-GLUCONIC ACID REDUCTASE"/>
    <property type="match status" value="1"/>
</dbReference>
<feature type="active site" description="Proton donor" evidence="4">
    <location>
        <position position="42"/>
    </location>
</feature>
<feature type="domain" description="NADP-dependent oxidoreductase" evidence="8">
    <location>
        <begin position="8"/>
        <end position="250"/>
    </location>
</feature>
<feature type="site" description="Lowers pKa of active site Tyr" evidence="6">
    <location>
        <position position="67"/>
    </location>
</feature>
<dbReference type="GO" id="GO:0016616">
    <property type="term" value="F:oxidoreductase activity, acting on the CH-OH group of donors, NAD or NADP as acceptor"/>
    <property type="evidence" value="ECO:0007669"/>
    <property type="project" value="UniProtKB-ARBA"/>
</dbReference>
<protein>
    <submittedName>
        <fullName evidence="9">Methylglyoxal reductase, acetol producing</fullName>
    </submittedName>
</protein>
<dbReference type="PANTHER" id="PTHR43827:SF3">
    <property type="entry name" value="NADP-DEPENDENT OXIDOREDUCTASE DOMAIN-CONTAINING PROTEIN"/>
    <property type="match status" value="1"/>
</dbReference>
<organism evidence="9 10">
    <name type="scientific">Euzebya pacifica</name>
    <dbReference type="NCBI Taxonomy" id="1608957"/>
    <lineage>
        <taxon>Bacteria</taxon>
        <taxon>Bacillati</taxon>
        <taxon>Actinomycetota</taxon>
        <taxon>Nitriliruptoria</taxon>
        <taxon>Euzebyales</taxon>
    </lineage>
</organism>
<accession>A0A346XUL9</accession>
<reference evidence="9 10" key="1">
    <citation type="submission" date="2018-09" db="EMBL/GenBank/DDBJ databases">
        <title>Complete genome sequence of Euzebya sp. DY32-46 isolated from seawater of Pacific Ocean.</title>
        <authorList>
            <person name="Xu L."/>
            <person name="Wu Y.-H."/>
            <person name="Xu X.-W."/>
        </authorList>
    </citation>
    <scope>NUCLEOTIDE SEQUENCE [LARGE SCALE GENOMIC DNA]</scope>
    <source>
        <strain evidence="9 10">DY32-46</strain>
    </source>
</reference>
<dbReference type="PROSITE" id="PS00798">
    <property type="entry name" value="ALDOKETO_REDUCTASE_1"/>
    <property type="match status" value="1"/>
</dbReference>
<name>A0A346XUL9_9ACTN</name>
<feature type="region of interest" description="Disordered" evidence="7">
    <location>
        <begin position="244"/>
        <end position="266"/>
    </location>
</feature>
<keyword evidence="2" id="KW-0521">NADP</keyword>